<dbReference type="EMBL" id="MN740991">
    <property type="protein sequence ID" value="QHU21631.1"/>
    <property type="molecule type" value="Genomic_DNA"/>
</dbReference>
<accession>A0A6C0KWJ6</accession>
<reference evidence="1" key="1">
    <citation type="journal article" date="2020" name="Nature">
        <title>Giant virus diversity and host interactions through global metagenomics.</title>
        <authorList>
            <person name="Schulz F."/>
            <person name="Roux S."/>
            <person name="Paez-Espino D."/>
            <person name="Jungbluth S."/>
            <person name="Walsh D.A."/>
            <person name="Denef V.J."/>
            <person name="McMahon K.D."/>
            <person name="Konstantinidis K.T."/>
            <person name="Eloe-Fadrosh E.A."/>
            <person name="Kyrpides N.C."/>
            <person name="Woyke T."/>
        </authorList>
    </citation>
    <scope>NUCLEOTIDE SEQUENCE</scope>
    <source>
        <strain evidence="1">GVMAG-S-3300013094-109</strain>
    </source>
</reference>
<sequence length="99" mass="10925">MPTFRTIKGSFVLGLSTPISRVSYSLSKKRMNMSYTTCDPNNPYSCCPVNEDLCKDCKCPKGYTPNGCLKCNGSVYLNCESIQKDEQGNPVITMPSYCG</sequence>
<evidence type="ECO:0000313" key="1">
    <source>
        <dbReference type="EMBL" id="QHU21631.1"/>
    </source>
</evidence>
<name>A0A6C0KWJ6_9ZZZZ</name>
<organism evidence="1">
    <name type="scientific">viral metagenome</name>
    <dbReference type="NCBI Taxonomy" id="1070528"/>
    <lineage>
        <taxon>unclassified sequences</taxon>
        <taxon>metagenomes</taxon>
        <taxon>organismal metagenomes</taxon>
    </lineage>
</organism>
<protein>
    <submittedName>
        <fullName evidence="1">Uncharacterized protein</fullName>
    </submittedName>
</protein>
<dbReference type="AlphaFoldDB" id="A0A6C0KWJ6"/>
<proteinExistence type="predicted"/>